<organism evidence="2">
    <name type="scientific">Brassica campestris</name>
    <name type="common">Field mustard</name>
    <dbReference type="NCBI Taxonomy" id="3711"/>
    <lineage>
        <taxon>Eukaryota</taxon>
        <taxon>Viridiplantae</taxon>
        <taxon>Streptophyta</taxon>
        <taxon>Embryophyta</taxon>
        <taxon>Tracheophyta</taxon>
        <taxon>Spermatophyta</taxon>
        <taxon>Magnoliopsida</taxon>
        <taxon>eudicotyledons</taxon>
        <taxon>Gunneridae</taxon>
        <taxon>Pentapetalae</taxon>
        <taxon>rosids</taxon>
        <taxon>malvids</taxon>
        <taxon>Brassicales</taxon>
        <taxon>Brassicaceae</taxon>
        <taxon>Brassiceae</taxon>
        <taxon>Brassica</taxon>
    </lineage>
</organism>
<reference evidence="2" key="1">
    <citation type="submission" date="2018-11" db="EMBL/GenBank/DDBJ databases">
        <authorList>
            <consortium name="Genoscope - CEA"/>
            <person name="William W."/>
        </authorList>
    </citation>
    <scope>NUCLEOTIDE SEQUENCE</scope>
</reference>
<dbReference type="EMBL" id="LS974624">
    <property type="protein sequence ID" value="CAG7897003.1"/>
    <property type="molecule type" value="Genomic_DNA"/>
</dbReference>
<gene>
    <name evidence="2" type="ORF">BRAA08T32637Z</name>
    <name evidence="1" type="ORF">BRAPAZ1V2_A08P06690.2</name>
</gene>
<dbReference type="Gramene" id="A08p06690.2_BraZ1">
    <property type="protein sequence ID" value="A08p06690.2_BraZ1.CDS"/>
    <property type="gene ID" value="A08g06690.2_BraZ1"/>
</dbReference>
<dbReference type="EMBL" id="LR031575">
    <property type="protein sequence ID" value="VDD03160.1"/>
    <property type="molecule type" value="Genomic_DNA"/>
</dbReference>
<name>A0A3P6BNJ0_BRACM</name>
<proteinExistence type="predicted"/>
<evidence type="ECO:0000313" key="1">
    <source>
        <dbReference type="EMBL" id="CAG7897003.1"/>
    </source>
</evidence>
<dbReference type="Proteomes" id="UP000694005">
    <property type="component" value="Chromosome A08"/>
</dbReference>
<accession>A0A3P6BNJ0</accession>
<protein>
    <submittedName>
        <fullName evidence="1">Uncharacterized protein</fullName>
    </submittedName>
</protein>
<dbReference type="AlphaFoldDB" id="A0A3P6BNJ0"/>
<sequence>MKSTSLAAETTLMVTRKAYGGGSRIGIGNPNLFTAPKLMLLWLPLKVAGDRRLGGLPH</sequence>
<evidence type="ECO:0000313" key="2">
    <source>
        <dbReference type="EMBL" id="VDD03160.1"/>
    </source>
</evidence>